<reference evidence="1" key="1">
    <citation type="journal article" date="2013" name="Genetics">
        <title>The draft genome and transcriptome of Panagrellus redivivus are shaped by the harsh demands of a free-living lifestyle.</title>
        <authorList>
            <person name="Srinivasan J."/>
            <person name="Dillman A.R."/>
            <person name="Macchietto M.G."/>
            <person name="Heikkinen L."/>
            <person name="Lakso M."/>
            <person name="Fracchia K.M."/>
            <person name="Antoshechkin I."/>
            <person name="Mortazavi A."/>
            <person name="Wong G."/>
            <person name="Sternberg P.W."/>
        </authorList>
    </citation>
    <scope>NUCLEOTIDE SEQUENCE [LARGE SCALE GENOMIC DNA]</scope>
    <source>
        <strain evidence="1">MT8872</strain>
    </source>
</reference>
<evidence type="ECO:0000313" key="1">
    <source>
        <dbReference type="Proteomes" id="UP000492821"/>
    </source>
</evidence>
<keyword evidence="1" id="KW-1185">Reference proteome</keyword>
<dbReference type="Proteomes" id="UP000492821">
    <property type="component" value="Unassembled WGS sequence"/>
</dbReference>
<dbReference type="WBParaSite" id="Pan_g10314.t1">
    <property type="protein sequence ID" value="Pan_g10314.t1"/>
    <property type="gene ID" value="Pan_g10314"/>
</dbReference>
<name>A0A7E4ULU5_PANRE</name>
<evidence type="ECO:0000313" key="2">
    <source>
        <dbReference type="WBParaSite" id="Pan_g10314.t1"/>
    </source>
</evidence>
<sequence length="323" mass="38365">MFSFISSSLYPSIASGDIFFWKKKLPFENLPDAFKKRLSHLILENNLYAFRKICPAATELCYHRIERFDQVFITDNDAIHNLASDRVLFYRRYKWLYKYLRFFIDGVLYFSAILGDKNYFTATWHSVLSVDNIVKKNRKLYVEDTLVLHCDTIESYGDIIPRITGSYTRLVLCGNITWAQAKQLITLNVEKVHIYAKVRITSEEYDDFVEFVMQYVRGFHSMFAFFYKISELRAQVYNACQQHNTHEFQPYSFFWVVTQRGYYSYCLTIWHRIKTVQSFLIVILKLRGWFLAALVPECYVTMENLAAKLRKPNHLQINVNKMS</sequence>
<proteinExistence type="predicted"/>
<dbReference type="AlphaFoldDB" id="A0A7E4ULU5"/>
<protein>
    <submittedName>
        <fullName evidence="2">F-box domain-containing protein</fullName>
    </submittedName>
</protein>
<reference evidence="2" key="2">
    <citation type="submission" date="2020-10" db="UniProtKB">
        <authorList>
            <consortium name="WormBaseParasite"/>
        </authorList>
    </citation>
    <scope>IDENTIFICATION</scope>
</reference>
<accession>A0A7E4ULU5</accession>
<organism evidence="1 2">
    <name type="scientific">Panagrellus redivivus</name>
    <name type="common">Microworm</name>
    <dbReference type="NCBI Taxonomy" id="6233"/>
    <lineage>
        <taxon>Eukaryota</taxon>
        <taxon>Metazoa</taxon>
        <taxon>Ecdysozoa</taxon>
        <taxon>Nematoda</taxon>
        <taxon>Chromadorea</taxon>
        <taxon>Rhabditida</taxon>
        <taxon>Tylenchina</taxon>
        <taxon>Panagrolaimomorpha</taxon>
        <taxon>Panagrolaimoidea</taxon>
        <taxon>Panagrolaimidae</taxon>
        <taxon>Panagrellus</taxon>
    </lineage>
</organism>